<dbReference type="KEGG" id="camu:CA2015_4625"/>
<dbReference type="EMBL" id="CP012040">
    <property type="protein sequence ID" value="AKP53960.1"/>
    <property type="molecule type" value="Genomic_DNA"/>
</dbReference>
<dbReference type="RefSeq" id="WP_048644002.1">
    <property type="nucleotide sequence ID" value="NZ_CP012040.1"/>
</dbReference>
<sequence length="317" mass="34680">MKKANILLVGIIILNLFSCETNSEDPQDLMAPEIDHADSGDEISPENGDVFTETMDHIPVSFSVEDPSGIGQVKVNVHANFDGHSHARVLSDFQKLSIDDIYAVDASDQNFQFPANSTRVNVNSTATDIYWSGANSRLSAPVLAGKYDFSISATDIHGNQTSFADGSSYLATIHIRTPYSPSISINNLDDDELIGTKGQPLTVTGEISKTSHELSAPLAFVWIKLGEEEDDDHDHDAHNARISNEEHVYDKMWGNSQWLSEGQGPDLPNDQTINLATLLTGEDAIILPATGEHLDLTIRAEDVNGNFTEKTFHVDMD</sequence>
<dbReference type="Proteomes" id="UP000036520">
    <property type="component" value="Chromosome"/>
</dbReference>
<evidence type="ECO:0000313" key="2">
    <source>
        <dbReference type="Proteomes" id="UP000036520"/>
    </source>
</evidence>
<gene>
    <name evidence="1" type="ORF">CA2015_4625</name>
</gene>
<protein>
    <recommendedName>
        <fullName evidence="3">DUF4625 domain-containing protein</fullName>
    </recommendedName>
</protein>
<evidence type="ECO:0008006" key="3">
    <source>
        <dbReference type="Google" id="ProtNLM"/>
    </source>
</evidence>
<name>A0A0H4PLQ7_9BACT</name>
<dbReference type="AlphaFoldDB" id="A0A0H4PLQ7"/>
<evidence type="ECO:0000313" key="1">
    <source>
        <dbReference type="EMBL" id="AKP53960.1"/>
    </source>
</evidence>
<dbReference type="OrthoDB" id="670730at2"/>
<dbReference type="Pfam" id="PF15418">
    <property type="entry name" value="DUF4625"/>
    <property type="match status" value="1"/>
</dbReference>
<accession>A0A0H4PLQ7</accession>
<dbReference type="InterPro" id="IPR027829">
    <property type="entry name" value="DUF4625"/>
</dbReference>
<reference evidence="1 2" key="1">
    <citation type="submission" date="2015-07" db="EMBL/GenBank/DDBJ databases">
        <authorList>
            <person name="Kim K.M."/>
        </authorList>
    </citation>
    <scope>NUCLEOTIDE SEQUENCE [LARGE SCALE GENOMIC DNA]</scope>
    <source>
        <strain evidence="1 2">KCTC 12363</strain>
    </source>
</reference>
<proteinExistence type="predicted"/>
<keyword evidence="2" id="KW-1185">Reference proteome</keyword>
<organism evidence="1 2">
    <name type="scientific">Cyclobacterium amurskyense</name>
    <dbReference type="NCBI Taxonomy" id="320787"/>
    <lineage>
        <taxon>Bacteria</taxon>
        <taxon>Pseudomonadati</taxon>
        <taxon>Bacteroidota</taxon>
        <taxon>Cytophagia</taxon>
        <taxon>Cytophagales</taxon>
        <taxon>Cyclobacteriaceae</taxon>
        <taxon>Cyclobacterium</taxon>
    </lineage>
</organism>